<evidence type="ECO:0000256" key="3">
    <source>
        <dbReference type="ARBA" id="ARBA00022989"/>
    </source>
</evidence>
<feature type="transmembrane region" description="Helical" evidence="5">
    <location>
        <begin position="42"/>
        <end position="61"/>
    </location>
</feature>
<evidence type="ECO:0000313" key="7">
    <source>
        <dbReference type="Proteomes" id="UP001497600"/>
    </source>
</evidence>
<feature type="transmembrane region" description="Helical" evidence="5">
    <location>
        <begin position="68"/>
        <end position="93"/>
    </location>
</feature>
<organism evidence="6 7">
    <name type="scientific">[Candida] anglica</name>
    <dbReference type="NCBI Taxonomy" id="148631"/>
    <lineage>
        <taxon>Eukaryota</taxon>
        <taxon>Fungi</taxon>
        <taxon>Dikarya</taxon>
        <taxon>Ascomycota</taxon>
        <taxon>Saccharomycotina</taxon>
        <taxon>Pichiomycetes</taxon>
        <taxon>Debaryomycetaceae</taxon>
        <taxon>Kurtzmaniella</taxon>
    </lineage>
</organism>
<keyword evidence="3 5" id="KW-1133">Transmembrane helix</keyword>
<evidence type="ECO:0000256" key="1">
    <source>
        <dbReference type="ARBA" id="ARBA00004127"/>
    </source>
</evidence>
<protein>
    <submittedName>
        <fullName evidence="6">Uncharacterized protein</fullName>
    </submittedName>
</protein>
<keyword evidence="2 5" id="KW-0812">Transmembrane</keyword>
<keyword evidence="4 5" id="KW-0472">Membrane</keyword>
<accession>A0ABP0EE27</accession>
<dbReference type="Pfam" id="PF04750">
    <property type="entry name" value="Far-17a_AIG1"/>
    <property type="match status" value="1"/>
</dbReference>
<comment type="subcellular location">
    <subcellularLocation>
        <location evidence="1">Endomembrane system</location>
        <topology evidence="1">Multi-pass membrane protein</topology>
    </subcellularLocation>
</comment>
<sequence>MKTSRLNLFVSVIALLFCIHGFIGTVSLPLTPRLSKGGQFQFLTNICSLLSCIVLTLDLFFPDYTPNLICVVSNMEFVVTTAYWTLIIFFANMLNTADFSVPLLLDLEIHLIPYLALLFARKKSTLSFIQATRATFTVICAYWSFIEYNAQVRGIRYPYPFLNDASQIHRIGWMFLFGSVASSNYFIQKKLI</sequence>
<evidence type="ECO:0000256" key="4">
    <source>
        <dbReference type="ARBA" id="ARBA00023136"/>
    </source>
</evidence>
<name>A0ABP0EE27_9ASCO</name>
<dbReference type="PANTHER" id="PTHR10989">
    <property type="entry name" value="ANDROGEN-INDUCED PROTEIN 1-RELATED"/>
    <property type="match status" value="1"/>
</dbReference>
<feature type="transmembrane region" description="Helical" evidence="5">
    <location>
        <begin position="170"/>
        <end position="187"/>
    </location>
</feature>
<reference evidence="6 7" key="1">
    <citation type="submission" date="2024-01" db="EMBL/GenBank/DDBJ databases">
        <authorList>
            <consortium name="Genoscope - CEA"/>
            <person name="William W."/>
        </authorList>
    </citation>
    <scope>NUCLEOTIDE SEQUENCE [LARGE SCALE GENOMIC DNA]</scope>
    <source>
        <strain evidence="6 7">29B2s-10</strain>
    </source>
</reference>
<evidence type="ECO:0000256" key="5">
    <source>
        <dbReference type="SAM" id="Phobius"/>
    </source>
</evidence>
<feature type="transmembrane region" description="Helical" evidence="5">
    <location>
        <begin position="131"/>
        <end position="150"/>
    </location>
</feature>
<feature type="transmembrane region" description="Helical" evidence="5">
    <location>
        <begin position="99"/>
        <end position="119"/>
    </location>
</feature>
<dbReference type="Proteomes" id="UP001497600">
    <property type="component" value="Chromosome E"/>
</dbReference>
<dbReference type="EMBL" id="OZ004257">
    <property type="protein sequence ID" value="CAK7910205.1"/>
    <property type="molecule type" value="Genomic_DNA"/>
</dbReference>
<gene>
    <name evidence="6" type="ORF">CAAN4_E18470</name>
</gene>
<feature type="transmembrane region" description="Helical" evidence="5">
    <location>
        <begin position="7"/>
        <end position="30"/>
    </location>
</feature>
<evidence type="ECO:0000256" key="2">
    <source>
        <dbReference type="ARBA" id="ARBA00022692"/>
    </source>
</evidence>
<dbReference type="InterPro" id="IPR006838">
    <property type="entry name" value="ADTRP_AIG1"/>
</dbReference>
<evidence type="ECO:0000313" key="6">
    <source>
        <dbReference type="EMBL" id="CAK7910205.1"/>
    </source>
</evidence>
<proteinExistence type="predicted"/>
<keyword evidence="7" id="KW-1185">Reference proteome</keyword>
<dbReference type="PANTHER" id="PTHR10989:SF16">
    <property type="entry name" value="AT02829P-RELATED"/>
    <property type="match status" value="1"/>
</dbReference>